<dbReference type="PANTHER" id="PTHR34301:SF8">
    <property type="entry name" value="ATPASE DOMAIN-CONTAINING PROTEIN"/>
    <property type="match status" value="1"/>
</dbReference>
<reference evidence="1" key="1">
    <citation type="submission" date="2021-08" db="EMBL/GenBank/DDBJ databases">
        <title>Complete genome sequence of Moraxella sp strain PS-22.</title>
        <authorList>
            <person name="Das S.K."/>
        </authorList>
    </citation>
    <scope>NUCLEOTIDE SEQUENCE</scope>
    <source>
        <strain evidence="1">PS-22</strain>
    </source>
</reference>
<evidence type="ECO:0000313" key="1">
    <source>
        <dbReference type="EMBL" id="MCG8148823.1"/>
    </source>
</evidence>
<dbReference type="AlphaFoldDB" id="A0A9X1UTE5"/>
<name>A0A9X1UTE5_9GAMM</name>
<dbReference type="EMBL" id="JACSYB010000006">
    <property type="protein sequence ID" value="MCG8148823.1"/>
    <property type="molecule type" value="Genomic_DNA"/>
</dbReference>
<sequence length="647" mass="76281">MQYPATHYLIQGVRGAGKTTLLTRLSYAVSGEESLNPWLIPILFNEEEYGIFSLFTFWLRIAEKLALHDANRYETLYTQLMQLSNEQENQAWALIRKTLIHHGQKIIVFIDNMAELFDGFSDNENAQLREVLSLHPEIRIVGGSSVILDAHFDGTAPFYQFFKLVNLKAISEAEMHELLRTLARHTSKEAIERIEEIITQHPERIEAVRRLTDGVPRTIVLLFQIIMEGAKDSSFTYLEETIDKTTPLYKHRMDDLTRQQQVIVNAIAMNWDAMNVKEIAEQTRLPSKTISAQLTVLQKRWMVDKVETNTKNHLYLLKERFFNIWYLMRYGTQRDKRRVLWLTKFLESWYGEKELSLKLVEALGTLLDKDAKSKDLLINALLASDKIDYDIRRDMAEKYRELARKPVVGFSNEQQKILRLEIEQIIKTKDDKNIYQFLQNHGDRLTLIDLVTYYHQLYELGSNYFKPQEFFLKISPIGYVEAVHLFTTIYARALVGYKQAVIDVFEANLKEFSEDVSVNTLLFFSLYLEFCLWDNQFERVKNIFDILDKQNIFTLIEGRTGIRSTSEVKEIFFESIILLLLAKKQYEMAYHLFYQFKLIQLLKPLYFATVYYLPDERHQEFLRMGYELHETLMEIFAVVEEYQIKYA</sequence>
<dbReference type="PANTHER" id="PTHR34301">
    <property type="entry name" value="DNA-BINDING PROTEIN-RELATED"/>
    <property type="match status" value="1"/>
</dbReference>
<dbReference type="Proteomes" id="UP001139238">
    <property type="component" value="Unassembled WGS sequence"/>
</dbReference>
<dbReference type="SUPFAM" id="SSF46785">
    <property type="entry name" value="Winged helix' DNA-binding domain"/>
    <property type="match status" value="1"/>
</dbReference>
<dbReference type="RefSeq" id="WP_239744053.1">
    <property type="nucleotide sequence ID" value="NZ_JACSYB010000006.1"/>
</dbReference>
<comment type="caution">
    <text evidence="1">The sequence shown here is derived from an EMBL/GenBank/DDBJ whole genome shotgun (WGS) entry which is preliminary data.</text>
</comment>
<dbReference type="SUPFAM" id="SSF52540">
    <property type="entry name" value="P-loop containing nucleoside triphosphate hydrolases"/>
    <property type="match status" value="1"/>
</dbReference>
<accession>A0A9X1UTE5</accession>
<evidence type="ECO:0000313" key="2">
    <source>
        <dbReference type="Proteomes" id="UP001139238"/>
    </source>
</evidence>
<organism evidence="1 2">
    <name type="scientific">Moraxella tetraodonis</name>
    <dbReference type="NCBI Taxonomy" id="2767221"/>
    <lineage>
        <taxon>Bacteria</taxon>
        <taxon>Pseudomonadati</taxon>
        <taxon>Pseudomonadota</taxon>
        <taxon>Gammaproteobacteria</taxon>
        <taxon>Moraxellales</taxon>
        <taxon>Moraxellaceae</taxon>
        <taxon>Moraxella</taxon>
    </lineage>
</organism>
<proteinExistence type="predicted"/>
<keyword evidence="2" id="KW-1185">Reference proteome</keyword>
<dbReference type="InterPro" id="IPR036390">
    <property type="entry name" value="WH_DNA-bd_sf"/>
</dbReference>
<gene>
    <name evidence="1" type="ORF">H9W84_11990</name>
</gene>
<protein>
    <submittedName>
        <fullName evidence="1">MarR family transcriptional regulator</fullName>
    </submittedName>
</protein>
<dbReference type="Gene3D" id="3.40.50.300">
    <property type="entry name" value="P-loop containing nucleotide triphosphate hydrolases"/>
    <property type="match status" value="1"/>
</dbReference>
<dbReference type="InterPro" id="IPR027417">
    <property type="entry name" value="P-loop_NTPase"/>
</dbReference>